<comment type="subcellular location">
    <subcellularLocation>
        <location evidence="1">Membrane</location>
        <topology evidence="1">Multi-pass membrane protein</topology>
    </subcellularLocation>
</comment>
<evidence type="ECO:0000256" key="11">
    <source>
        <dbReference type="SAM" id="Phobius"/>
    </source>
</evidence>
<evidence type="ECO:0000256" key="2">
    <source>
        <dbReference type="ARBA" id="ARBA00022448"/>
    </source>
</evidence>
<reference evidence="14" key="1">
    <citation type="submission" date="2022-11" db="EMBL/GenBank/DDBJ databases">
        <title>Centuries of genome instability and evolution in soft-shell clam transmissible cancer (bioRxiv).</title>
        <authorList>
            <person name="Hart S.F.M."/>
            <person name="Yonemitsu M.A."/>
            <person name="Giersch R.M."/>
            <person name="Beal B.F."/>
            <person name="Arriagada G."/>
            <person name="Davis B.W."/>
            <person name="Ostrander E.A."/>
            <person name="Goff S.P."/>
            <person name="Metzger M.J."/>
        </authorList>
    </citation>
    <scope>NUCLEOTIDE SEQUENCE</scope>
    <source>
        <strain evidence="14">MELC-2E11</strain>
        <tissue evidence="14">Siphon/mantle</tissue>
    </source>
</reference>
<keyword evidence="15" id="KW-1185">Reference proteome</keyword>
<keyword evidence="3 11" id="KW-0812">Transmembrane</keyword>
<keyword evidence="4 11" id="KW-1133">Transmembrane helix</keyword>
<organism evidence="14 15">
    <name type="scientific">Mya arenaria</name>
    <name type="common">Soft-shell clam</name>
    <dbReference type="NCBI Taxonomy" id="6604"/>
    <lineage>
        <taxon>Eukaryota</taxon>
        <taxon>Metazoa</taxon>
        <taxon>Spiralia</taxon>
        <taxon>Lophotrochozoa</taxon>
        <taxon>Mollusca</taxon>
        <taxon>Bivalvia</taxon>
        <taxon>Autobranchia</taxon>
        <taxon>Heteroconchia</taxon>
        <taxon>Euheterodonta</taxon>
        <taxon>Imparidentia</taxon>
        <taxon>Neoheterodontei</taxon>
        <taxon>Myida</taxon>
        <taxon>Myoidea</taxon>
        <taxon>Myidae</taxon>
        <taxon>Mya</taxon>
    </lineage>
</organism>
<keyword evidence="5" id="KW-0406">Ion transport</keyword>
<evidence type="ECO:0000256" key="3">
    <source>
        <dbReference type="ARBA" id="ARBA00022692"/>
    </source>
</evidence>
<dbReference type="EMBL" id="CP111014">
    <property type="protein sequence ID" value="WAQ97786.1"/>
    <property type="molecule type" value="Genomic_DNA"/>
</dbReference>
<evidence type="ECO:0000256" key="4">
    <source>
        <dbReference type="ARBA" id="ARBA00022989"/>
    </source>
</evidence>
<evidence type="ECO:0000313" key="15">
    <source>
        <dbReference type="Proteomes" id="UP001164746"/>
    </source>
</evidence>
<keyword evidence="12" id="KW-0732">Signal</keyword>
<feature type="signal peptide" evidence="12">
    <location>
        <begin position="1"/>
        <end position="19"/>
    </location>
</feature>
<feature type="transmembrane region" description="Helical" evidence="11">
    <location>
        <begin position="405"/>
        <end position="423"/>
    </location>
</feature>
<dbReference type="InterPro" id="IPR001320">
    <property type="entry name" value="Iontro_rcpt_C"/>
</dbReference>
<keyword evidence="9" id="KW-1071">Ligand-gated ion channel</keyword>
<keyword evidence="10" id="KW-0407">Ion channel</keyword>
<evidence type="ECO:0000256" key="6">
    <source>
        <dbReference type="ARBA" id="ARBA00023136"/>
    </source>
</evidence>
<keyword evidence="7" id="KW-0675">Receptor</keyword>
<keyword evidence="2" id="KW-0813">Transport</keyword>
<evidence type="ECO:0000256" key="12">
    <source>
        <dbReference type="SAM" id="SignalP"/>
    </source>
</evidence>
<feature type="domain" description="Ionotropic glutamate receptor C-terminal" evidence="13">
    <location>
        <begin position="36"/>
        <end position="374"/>
    </location>
</feature>
<proteinExistence type="predicted"/>
<protein>
    <submittedName>
        <fullName evidence="14">GLRK-like protein</fullName>
    </submittedName>
</protein>
<feature type="transmembrane region" description="Helical" evidence="11">
    <location>
        <begin position="208"/>
        <end position="230"/>
    </location>
</feature>
<sequence>MNGFAFIIWFCVSVILTRAAVKADPGGESGIVHKQTFSFTALMKRPWIYEEQSVYRGFLVDLMEKISSILRIDFKIITLIDDQYNRTLSELPGGVLTDNILNTADFGFTDETKRDVGPNASFSRPILSSGARILIQKPKLKTYNPLLFMFSPFSTSLWILLVATVPTVLVGMFCFDKAVAKTTNQEAIKHWKYVVYGRRGDVTRALRISLFVFGILMAFVYVACIAGKFMELKREQEDSVPFKTFHEMVTQSEIHYGAWFGIQLNFADDDQRKIFTYLNTRYSYYMNINEAVEKVKAKNGRYAAIVDSLEAEYLILNGECDVLLLRDILFPLGYAFTCSSSQQGVDLCENLSMAILLLHETGDIALLQRKWWPYESKCEELSEEDFVTKKISNPNVEPLNIADAFVAYVILCFGLVISLCVRIKQLVKADKQSTAKGKNDVTVKCSENEECLEV</sequence>
<dbReference type="Proteomes" id="UP001164746">
    <property type="component" value="Chromosome 3"/>
</dbReference>
<accession>A0ABY7DJC0</accession>
<feature type="transmembrane region" description="Helical" evidence="11">
    <location>
        <begin position="157"/>
        <end position="175"/>
    </location>
</feature>
<dbReference type="SUPFAM" id="SSF53850">
    <property type="entry name" value="Periplasmic binding protein-like II"/>
    <property type="match status" value="1"/>
</dbReference>
<evidence type="ECO:0000313" key="14">
    <source>
        <dbReference type="EMBL" id="WAQ97786.1"/>
    </source>
</evidence>
<evidence type="ECO:0000256" key="10">
    <source>
        <dbReference type="ARBA" id="ARBA00023303"/>
    </source>
</evidence>
<evidence type="ECO:0000256" key="8">
    <source>
        <dbReference type="ARBA" id="ARBA00023180"/>
    </source>
</evidence>
<evidence type="ECO:0000256" key="1">
    <source>
        <dbReference type="ARBA" id="ARBA00004141"/>
    </source>
</evidence>
<keyword evidence="8" id="KW-0325">Glycoprotein</keyword>
<name>A0ABY7DJC0_MYAAR</name>
<evidence type="ECO:0000256" key="9">
    <source>
        <dbReference type="ARBA" id="ARBA00023286"/>
    </source>
</evidence>
<evidence type="ECO:0000259" key="13">
    <source>
        <dbReference type="SMART" id="SM00079"/>
    </source>
</evidence>
<keyword evidence="6 11" id="KW-0472">Membrane</keyword>
<evidence type="ECO:0000256" key="5">
    <source>
        <dbReference type="ARBA" id="ARBA00023065"/>
    </source>
</evidence>
<dbReference type="InterPro" id="IPR015683">
    <property type="entry name" value="Ionotropic_Glu_rcpt"/>
</dbReference>
<gene>
    <name evidence="14" type="ORF">MAR_022159</name>
</gene>
<evidence type="ECO:0000256" key="7">
    <source>
        <dbReference type="ARBA" id="ARBA00023170"/>
    </source>
</evidence>
<dbReference type="SMART" id="SM00079">
    <property type="entry name" value="PBPe"/>
    <property type="match status" value="1"/>
</dbReference>
<dbReference type="Gene3D" id="3.40.190.10">
    <property type="entry name" value="Periplasmic binding protein-like II"/>
    <property type="match status" value="3"/>
</dbReference>
<dbReference type="PANTHER" id="PTHR18966">
    <property type="entry name" value="IONOTROPIC GLUTAMATE RECEPTOR"/>
    <property type="match status" value="1"/>
</dbReference>
<feature type="chain" id="PRO_5047273384" evidence="12">
    <location>
        <begin position="20"/>
        <end position="454"/>
    </location>
</feature>